<dbReference type="InterPro" id="IPR027417">
    <property type="entry name" value="P-loop_NTPase"/>
</dbReference>
<dbReference type="PRINTS" id="PR00038">
    <property type="entry name" value="HTHLUXR"/>
</dbReference>
<dbReference type="InterPro" id="IPR041617">
    <property type="entry name" value="TPR_MalT"/>
</dbReference>
<dbReference type="InterPro" id="IPR019734">
    <property type="entry name" value="TPR_rpt"/>
</dbReference>
<evidence type="ECO:0000256" key="3">
    <source>
        <dbReference type="ARBA" id="ARBA00023163"/>
    </source>
</evidence>
<dbReference type="InterPro" id="IPR059106">
    <property type="entry name" value="WHD_MalT"/>
</dbReference>
<dbReference type="Gene3D" id="1.10.10.10">
    <property type="entry name" value="Winged helix-like DNA-binding domain superfamily/Winged helix DNA-binding domain"/>
    <property type="match status" value="1"/>
</dbReference>
<evidence type="ECO:0000259" key="4">
    <source>
        <dbReference type="PROSITE" id="PS50043"/>
    </source>
</evidence>
<comment type="caution">
    <text evidence="5">The sequence shown here is derived from an EMBL/GenBank/DDBJ whole genome shotgun (WGS) entry which is preliminary data.</text>
</comment>
<dbReference type="SUPFAM" id="SSF52540">
    <property type="entry name" value="P-loop containing nucleoside triphosphate hydrolases"/>
    <property type="match status" value="1"/>
</dbReference>
<organism evidence="5 6">
    <name type="scientific">Pseudomonas schmalbachii</name>
    <dbReference type="NCBI Taxonomy" id="2816993"/>
    <lineage>
        <taxon>Bacteria</taxon>
        <taxon>Pseudomonadati</taxon>
        <taxon>Pseudomonadota</taxon>
        <taxon>Gammaproteobacteria</taxon>
        <taxon>Pseudomonadales</taxon>
        <taxon>Pseudomonadaceae</taxon>
        <taxon>Pseudomonas</taxon>
    </lineage>
</organism>
<dbReference type="EMBL" id="JAELYA010000001">
    <property type="protein sequence ID" value="MBO3273653.1"/>
    <property type="molecule type" value="Genomic_DNA"/>
</dbReference>
<evidence type="ECO:0000256" key="1">
    <source>
        <dbReference type="ARBA" id="ARBA00023015"/>
    </source>
</evidence>
<dbReference type="Gene3D" id="1.25.40.10">
    <property type="entry name" value="Tetratricopeptide repeat domain"/>
    <property type="match status" value="1"/>
</dbReference>
<reference evidence="5 6" key="1">
    <citation type="submission" date="2020-12" db="EMBL/GenBank/DDBJ databases">
        <title>Pseudomonas schmalbachii sp. nov. isolated from millipede gut.</title>
        <authorList>
            <person name="Shelomi M."/>
        </authorList>
    </citation>
    <scope>NUCLEOTIDE SEQUENCE [LARGE SCALE GENOMIC DNA]</scope>
    <source>
        <strain evidence="5 6">Milli4</strain>
    </source>
</reference>
<feature type="domain" description="HTH luxR-type" evidence="4">
    <location>
        <begin position="777"/>
        <end position="842"/>
    </location>
</feature>
<dbReference type="InterPro" id="IPR000792">
    <property type="entry name" value="Tscrpt_reg_LuxR_C"/>
</dbReference>
<dbReference type="PANTHER" id="PTHR44688:SF16">
    <property type="entry name" value="DNA-BINDING TRANSCRIPTIONAL ACTIVATOR DEVR_DOSR"/>
    <property type="match status" value="1"/>
</dbReference>
<keyword evidence="2" id="KW-0238">DNA-binding</keyword>
<accession>A0ABS3TJT2</accession>
<keyword evidence="6" id="KW-1185">Reference proteome</keyword>
<dbReference type="Pfam" id="PF17874">
    <property type="entry name" value="TPR_MalT"/>
    <property type="match status" value="1"/>
</dbReference>
<evidence type="ECO:0000256" key="2">
    <source>
        <dbReference type="ARBA" id="ARBA00023125"/>
    </source>
</evidence>
<gene>
    <name evidence="5" type="ORF">JFY56_00250</name>
</gene>
<dbReference type="InterPro" id="IPR011990">
    <property type="entry name" value="TPR-like_helical_dom_sf"/>
</dbReference>
<dbReference type="InterPro" id="IPR016032">
    <property type="entry name" value="Sig_transdc_resp-reg_C-effctor"/>
</dbReference>
<dbReference type="PANTHER" id="PTHR44688">
    <property type="entry name" value="DNA-BINDING TRANSCRIPTIONAL ACTIVATOR DEVR_DOSR"/>
    <property type="match status" value="1"/>
</dbReference>
<dbReference type="CDD" id="cd06170">
    <property type="entry name" value="LuxR_C_like"/>
    <property type="match status" value="1"/>
</dbReference>
<keyword evidence="1" id="KW-0805">Transcription regulation</keyword>
<dbReference type="RefSeq" id="WP_208311486.1">
    <property type="nucleotide sequence ID" value="NZ_JAELYA010000001.1"/>
</dbReference>
<dbReference type="SUPFAM" id="SSF46894">
    <property type="entry name" value="C-terminal effector domain of the bipartite response regulators"/>
    <property type="match status" value="1"/>
</dbReference>
<keyword evidence="3" id="KW-0804">Transcription</keyword>
<proteinExistence type="predicted"/>
<dbReference type="Proteomes" id="UP000669060">
    <property type="component" value="Unassembled WGS sequence"/>
</dbReference>
<dbReference type="PROSITE" id="PS50043">
    <property type="entry name" value="HTH_LUXR_2"/>
    <property type="match status" value="1"/>
</dbReference>
<dbReference type="InterPro" id="IPR036388">
    <property type="entry name" value="WH-like_DNA-bd_sf"/>
</dbReference>
<sequence>MSLARYENNLSSAPPLPSGFLPRPRLSETLLNAECRLRLICAPAGSGKSFLLRECAQSCPAETRLYWLDLKGLQLDESGFLQLLASTLGLDRSDLASIQSCLMQQRSPIWLMLDDLPRLPDEGADRLLNRLLQTSSPNVLWWIASRRRPRCQLERLLLEGELFEIGSAELALNADELGELLVSQGHARSPELVDALLEQTGGWYAGVRLRLHGYGSGQLPDPVHSDHLIQSYLERELFSDLPEPWVQALGTLACLQRFDATLCEHLLGVGEGAQMLRHLQECGAFIEETLDSGARLYRVHPAVAGVIAGSVTEGPKKALYRSACQWFVSRGQLRQGIEYAFLADQPDVAASLLHRFTDDRILQGRNLGRVLQWRSELPADLQASTPRLLILFAWALLIGGRLDEAERCAAQLQRFLPQPSAREQRELLAHCQALAGKVAYHRGEGDTPHLEESIAQLPELSWAPRLVMLSAAIDLRLFSGQDEAAQQLNREAVKLARKHGSRAMEAVLVLQHVQLLEIRGELKRAESLLERLLSELDGLWDGEPNPLRGRAQLLMGGTLARLGRYAEAAEMYQAGLQQCLDCADPAACWGYFGLAELDAADNELSRAFSRLTDAERMLQYRKITEPLYQSLLVLAQGKLWLQQGRHERAREALEKCLQQFRGPQAHKPPYGNPELVQLLELLLAQVRMACGEEVAPQLEAMLQHALDKGHRVLACELWFALAEAHYTAGQQGRAQTALLEGLTLARQIGLASIERFCGMRNPGLLRWGRETLCEGGASTQAVLLSRRELSVLQMIAQGLSNHEIAERLYISLHTVKSHAQKINVKLGVSRRTQAIVRAKELGLVK</sequence>
<dbReference type="Pfam" id="PF25873">
    <property type="entry name" value="WHD_MalT"/>
    <property type="match status" value="1"/>
</dbReference>
<dbReference type="SUPFAM" id="SSF48452">
    <property type="entry name" value="TPR-like"/>
    <property type="match status" value="2"/>
</dbReference>
<name>A0ABS3TJT2_9PSED</name>
<protein>
    <submittedName>
        <fullName evidence="5">Helix-turn-helix transcriptional regulator</fullName>
    </submittedName>
</protein>
<dbReference type="Gene3D" id="3.40.50.300">
    <property type="entry name" value="P-loop containing nucleotide triphosphate hydrolases"/>
    <property type="match status" value="1"/>
</dbReference>
<dbReference type="Pfam" id="PF00196">
    <property type="entry name" value="GerE"/>
    <property type="match status" value="1"/>
</dbReference>
<dbReference type="SMART" id="SM00028">
    <property type="entry name" value="TPR"/>
    <property type="match status" value="4"/>
</dbReference>
<dbReference type="SMART" id="SM00421">
    <property type="entry name" value="HTH_LUXR"/>
    <property type="match status" value="1"/>
</dbReference>
<evidence type="ECO:0000313" key="5">
    <source>
        <dbReference type="EMBL" id="MBO3273653.1"/>
    </source>
</evidence>
<evidence type="ECO:0000313" key="6">
    <source>
        <dbReference type="Proteomes" id="UP000669060"/>
    </source>
</evidence>